<dbReference type="InterPro" id="IPR000719">
    <property type="entry name" value="Prot_kinase_dom"/>
</dbReference>
<dbReference type="InterPro" id="IPR011009">
    <property type="entry name" value="Kinase-like_dom_sf"/>
</dbReference>
<dbReference type="Gene3D" id="1.10.510.10">
    <property type="entry name" value="Transferase(Phosphotransferase) domain 1"/>
    <property type="match status" value="1"/>
</dbReference>
<keyword evidence="3" id="KW-1185">Reference proteome</keyword>
<dbReference type="Proteomes" id="UP000276133">
    <property type="component" value="Unassembled WGS sequence"/>
</dbReference>
<dbReference type="OrthoDB" id="339325at2759"/>
<protein>
    <submittedName>
        <fullName evidence="2">Mitogen-activated kinase kinase kinase 13-like</fullName>
    </submittedName>
</protein>
<dbReference type="InterPro" id="IPR001245">
    <property type="entry name" value="Ser-Thr/Tyr_kinase_cat_dom"/>
</dbReference>
<accession>A0A3M7SC63</accession>
<dbReference type="EMBL" id="REGN01001679">
    <property type="protein sequence ID" value="RNA33138.1"/>
    <property type="molecule type" value="Genomic_DNA"/>
</dbReference>
<dbReference type="InterPro" id="IPR050167">
    <property type="entry name" value="Ser_Thr_protein_kinase"/>
</dbReference>
<dbReference type="Pfam" id="PF07714">
    <property type="entry name" value="PK_Tyr_Ser-Thr"/>
    <property type="match status" value="1"/>
</dbReference>
<dbReference type="PANTHER" id="PTHR23257:SF958">
    <property type="entry name" value="SERINE_THREONINE-PROTEIN KINASE WNK4"/>
    <property type="match status" value="1"/>
</dbReference>
<organism evidence="2 3">
    <name type="scientific">Brachionus plicatilis</name>
    <name type="common">Marine rotifer</name>
    <name type="synonym">Brachionus muelleri</name>
    <dbReference type="NCBI Taxonomy" id="10195"/>
    <lineage>
        <taxon>Eukaryota</taxon>
        <taxon>Metazoa</taxon>
        <taxon>Spiralia</taxon>
        <taxon>Gnathifera</taxon>
        <taxon>Rotifera</taxon>
        <taxon>Eurotatoria</taxon>
        <taxon>Monogononta</taxon>
        <taxon>Pseudotrocha</taxon>
        <taxon>Ploima</taxon>
        <taxon>Brachionidae</taxon>
        <taxon>Brachionus</taxon>
    </lineage>
</organism>
<gene>
    <name evidence="2" type="ORF">BpHYR1_037076</name>
</gene>
<comment type="caution">
    <text evidence="2">The sequence shown here is derived from an EMBL/GenBank/DDBJ whole genome shotgun (WGS) entry which is preliminary data.</text>
</comment>
<dbReference type="GO" id="GO:0004672">
    <property type="term" value="F:protein kinase activity"/>
    <property type="evidence" value="ECO:0007669"/>
    <property type="project" value="InterPro"/>
</dbReference>
<dbReference type="GO" id="GO:0007165">
    <property type="term" value="P:signal transduction"/>
    <property type="evidence" value="ECO:0007669"/>
    <property type="project" value="TreeGrafter"/>
</dbReference>
<evidence type="ECO:0000313" key="2">
    <source>
        <dbReference type="EMBL" id="RNA33138.1"/>
    </source>
</evidence>
<dbReference type="STRING" id="10195.A0A3M7SC63"/>
<dbReference type="PANTHER" id="PTHR23257">
    <property type="entry name" value="SERINE-THREONINE PROTEIN KINASE"/>
    <property type="match status" value="1"/>
</dbReference>
<feature type="domain" description="Protein kinase" evidence="1">
    <location>
        <begin position="1"/>
        <end position="89"/>
    </location>
</feature>
<dbReference type="AlphaFoldDB" id="A0A3M7SC63"/>
<keyword evidence="2" id="KW-0808">Transferase</keyword>
<evidence type="ECO:0000313" key="3">
    <source>
        <dbReference type="Proteomes" id="UP000276133"/>
    </source>
</evidence>
<sequence length="345" mass="41684">MAPELIRNENYSEKVDIYSFGVVFWELLTCEKPYNNLDPKSVMFGVGKNKIRLQIPNFVPDGIKILLIQCFGKAKNRPNFKTISKHLDIFCQKEDIIQLDKEFEENKTAWKEDIGRTCRNFFNNLDPYELQNQIETKSKELDCLKNEQSRIMAEIDKRTEVCNKFYFRLQAISLELDQREENIICREKKLNIQPEKRMIKPLLKQLFKNESNKFRTFHFPKKSKNLWLNKCLDAQSLIIRNTDTFYYTNKYRRFKVTRNYGLNFYDCVHIKLILKFNLDSKIFFSILNEKNLCENNRLHFLNFKSRKLKKLNKLKERTNLFFILQRHKVFNELYELRQRPSLIHL</sequence>
<proteinExistence type="predicted"/>
<dbReference type="GO" id="GO:0005524">
    <property type="term" value="F:ATP binding"/>
    <property type="evidence" value="ECO:0007669"/>
    <property type="project" value="InterPro"/>
</dbReference>
<dbReference type="PROSITE" id="PS50011">
    <property type="entry name" value="PROTEIN_KINASE_DOM"/>
    <property type="match status" value="1"/>
</dbReference>
<dbReference type="SUPFAM" id="SSF56112">
    <property type="entry name" value="Protein kinase-like (PK-like)"/>
    <property type="match status" value="1"/>
</dbReference>
<dbReference type="GO" id="GO:0005737">
    <property type="term" value="C:cytoplasm"/>
    <property type="evidence" value="ECO:0007669"/>
    <property type="project" value="TreeGrafter"/>
</dbReference>
<keyword evidence="2" id="KW-0418">Kinase</keyword>
<reference evidence="2 3" key="1">
    <citation type="journal article" date="2018" name="Sci. Rep.">
        <title>Genomic signatures of local adaptation to the degree of environmental predictability in rotifers.</title>
        <authorList>
            <person name="Franch-Gras L."/>
            <person name="Hahn C."/>
            <person name="Garcia-Roger E.M."/>
            <person name="Carmona M.J."/>
            <person name="Serra M."/>
            <person name="Gomez A."/>
        </authorList>
    </citation>
    <scope>NUCLEOTIDE SEQUENCE [LARGE SCALE GENOMIC DNA]</scope>
    <source>
        <strain evidence="2">HYR1</strain>
    </source>
</reference>
<name>A0A3M7SC63_BRAPC</name>
<evidence type="ECO:0000259" key="1">
    <source>
        <dbReference type="PROSITE" id="PS50011"/>
    </source>
</evidence>